<dbReference type="InterPro" id="IPR012677">
    <property type="entry name" value="Nucleotide-bd_a/b_plait_sf"/>
</dbReference>
<sequence>MAASATADGTSPAPTLTEGETQAAEHVGRGRGEGEEIHVGVAAAIEEDGEVEPVEDPDEQAEDEEEVEGDAGEVEAGDVMGASLMEPLVALKPGEEDEPEELEGAKEELDEESDETTPSEEEPEEVEEGKEECDDIEEKGLLDRSAANDANEVSKQEHGKCGGTNKDKVADRFMKVSYSCGSKRNDAQNSELAGGLEILVDQLPKDCVEEDIAMVFSQCGDVKSVRIIKNSSSKKNNDIAFVCYASIEAAKKALVEFKEGIEVKGGKVRVSSCQDNNVLYLGNICKGWTKDQVLTTLKSIGIQDCEINFPTSKRRGRGFAFLKFASHYYARAAFQQLIKTDAIFGTDRSAKVSFCQTHVKPSENLIEAKKVYLECIPLSWDEDKIKECCQQYGKILKVDLLQISKNIKIETFSFVEFSSSMSALACVEGINNANIVDGGFKLSACLVRPKSSLKASSGETSEGATTSKKDKAHTGRVVVDKDSPHKLPKGKKKLTTLTKEIIVKMNSPSELPNDSDVKLTSHGAAEVLQTSNPSEWKRKVGNYKNASVNQKPSQKAENDSNVDESQGTYQRAAVLKTSNSSRRKRKAGKNKNIYINERSLKRAHNNSNMDGSSRSKAYASDLAPHAGFIPPASQVHSTHAYDRQRIAEYGVHPIDRHPYARETAASRSAYYGHTSYADYEAGYTYVYPPPPPPSASYYPRNGSYTPRRDY</sequence>
<dbReference type="Proteomes" id="UP000823388">
    <property type="component" value="Chromosome 9N"/>
</dbReference>
<feature type="domain" description="RRM" evidence="4">
    <location>
        <begin position="369"/>
        <end position="449"/>
    </location>
</feature>
<dbReference type="PROSITE" id="PS50102">
    <property type="entry name" value="RRM"/>
    <property type="match status" value="3"/>
</dbReference>
<dbReference type="SMART" id="SM00360">
    <property type="entry name" value="RRM"/>
    <property type="match status" value="3"/>
</dbReference>
<feature type="compositionally biased region" description="Polar residues" evidence="3">
    <location>
        <begin position="7"/>
        <end position="20"/>
    </location>
</feature>
<evidence type="ECO:0000313" key="5">
    <source>
        <dbReference type="EMBL" id="KAG2538584.1"/>
    </source>
</evidence>
<dbReference type="InterPro" id="IPR035979">
    <property type="entry name" value="RBD_domain_sf"/>
</dbReference>
<feature type="compositionally biased region" description="Basic and acidic residues" evidence="3">
    <location>
        <begin position="467"/>
        <end position="485"/>
    </location>
</feature>
<evidence type="ECO:0000313" key="6">
    <source>
        <dbReference type="Proteomes" id="UP000823388"/>
    </source>
</evidence>
<dbReference type="OrthoDB" id="3800936at2759"/>
<comment type="caution">
    <text evidence="5">The sequence shown here is derived from an EMBL/GenBank/DDBJ whole genome shotgun (WGS) entry which is preliminary data.</text>
</comment>
<keyword evidence="1 2" id="KW-0694">RNA-binding</keyword>
<feature type="region of interest" description="Disordered" evidence="3">
    <location>
        <begin position="454"/>
        <end position="493"/>
    </location>
</feature>
<feature type="region of interest" description="Disordered" evidence="3">
    <location>
        <begin position="690"/>
        <end position="710"/>
    </location>
</feature>
<dbReference type="SUPFAM" id="SSF54928">
    <property type="entry name" value="RNA-binding domain, RBD"/>
    <property type="match status" value="2"/>
</dbReference>
<proteinExistence type="predicted"/>
<feature type="compositionally biased region" description="Polar residues" evidence="3">
    <location>
        <begin position="605"/>
        <end position="615"/>
    </location>
</feature>
<feature type="domain" description="RRM" evidence="4">
    <location>
        <begin position="196"/>
        <end position="275"/>
    </location>
</feature>
<feature type="compositionally biased region" description="Basic and acidic residues" evidence="3">
    <location>
        <begin position="26"/>
        <end position="38"/>
    </location>
</feature>
<evidence type="ECO:0000256" key="1">
    <source>
        <dbReference type="ARBA" id="ARBA00022884"/>
    </source>
</evidence>
<dbReference type="AlphaFoldDB" id="A0A8T0MU61"/>
<accession>A0A8T0MU61</accession>
<evidence type="ECO:0000256" key="2">
    <source>
        <dbReference type="PROSITE-ProRule" id="PRU00176"/>
    </source>
</evidence>
<dbReference type="Pfam" id="PF00076">
    <property type="entry name" value="RRM_1"/>
    <property type="match status" value="3"/>
</dbReference>
<feature type="region of interest" description="Disordered" evidence="3">
    <location>
        <begin position="1"/>
        <end position="135"/>
    </location>
</feature>
<gene>
    <name evidence="5" type="ORF">PVAP13_9NG380400</name>
</gene>
<feature type="region of interest" description="Disordered" evidence="3">
    <location>
        <begin position="545"/>
        <end position="615"/>
    </location>
</feature>
<evidence type="ECO:0000256" key="3">
    <source>
        <dbReference type="SAM" id="MobiDB-lite"/>
    </source>
</evidence>
<feature type="compositionally biased region" description="Acidic residues" evidence="3">
    <location>
        <begin position="95"/>
        <end position="135"/>
    </location>
</feature>
<feature type="compositionally biased region" description="Low complexity" evidence="3">
    <location>
        <begin position="455"/>
        <end position="466"/>
    </location>
</feature>
<dbReference type="GO" id="GO:0003723">
    <property type="term" value="F:RNA binding"/>
    <property type="evidence" value="ECO:0007669"/>
    <property type="project" value="UniProtKB-UniRule"/>
</dbReference>
<dbReference type="PANTHER" id="PTHR21245">
    <property type="entry name" value="HETEROGENEOUS NUCLEAR RIBONUCLEOPROTEIN"/>
    <property type="match status" value="1"/>
</dbReference>
<protein>
    <recommendedName>
        <fullName evidence="4">RRM domain-containing protein</fullName>
    </recommendedName>
</protein>
<reference evidence="5" key="1">
    <citation type="submission" date="2020-05" db="EMBL/GenBank/DDBJ databases">
        <title>WGS assembly of Panicum virgatum.</title>
        <authorList>
            <person name="Lovell J.T."/>
            <person name="Jenkins J."/>
            <person name="Shu S."/>
            <person name="Juenger T.E."/>
            <person name="Schmutz J."/>
        </authorList>
    </citation>
    <scope>NUCLEOTIDE SEQUENCE</scope>
    <source>
        <strain evidence="5">AP13</strain>
    </source>
</reference>
<dbReference type="EMBL" id="CM029054">
    <property type="protein sequence ID" value="KAG2538584.1"/>
    <property type="molecule type" value="Genomic_DNA"/>
</dbReference>
<evidence type="ECO:0000259" key="4">
    <source>
        <dbReference type="PROSITE" id="PS50102"/>
    </source>
</evidence>
<name>A0A8T0MU61_PANVG</name>
<dbReference type="CDD" id="cd00590">
    <property type="entry name" value="RRM_SF"/>
    <property type="match status" value="3"/>
</dbReference>
<dbReference type="InterPro" id="IPR000504">
    <property type="entry name" value="RRM_dom"/>
</dbReference>
<feature type="compositionally biased region" description="Polar residues" evidence="3">
    <location>
        <begin position="545"/>
        <end position="555"/>
    </location>
</feature>
<feature type="compositionally biased region" description="Acidic residues" evidence="3">
    <location>
        <begin position="45"/>
        <end position="76"/>
    </location>
</feature>
<organism evidence="5 6">
    <name type="scientific">Panicum virgatum</name>
    <name type="common">Blackwell switchgrass</name>
    <dbReference type="NCBI Taxonomy" id="38727"/>
    <lineage>
        <taxon>Eukaryota</taxon>
        <taxon>Viridiplantae</taxon>
        <taxon>Streptophyta</taxon>
        <taxon>Embryophyta</taxon>
        <taxon>Tracheophyta</taxon>
        <taxon>Spermatophyta</taxon>
        <taxon>Magnoliopsida</taxon>
        <taxon>Liliopsida</taxon>
        <taxon>Poales</taxon>
        <taxon>Poaceae</taxon>
        <taxon>PACMAD clade</taxon>
        <taxon>Panicoideae</taxon>
        <taxon>Panicodae</taxon>
        <taxon>Paniceae</taxon>
        <taxon>Panicinae</taxon>
        <taxon>Panicum</taxon>
        <taxon>Panicum sect. Hiantes</taxon>
    </lineage>
</organism>
<dbReference type="Gene3D" id="3.30.70.330">
    <property type="match status" value="3"/>
</dbReference>
<feature type="domain" description="RRM" evidence="4">
    <location>
        <begin position="277"/>
        <end position="357"/>
    </location>
</feature>
<keyword evidence="6" id="KW-1185">Reference proteome</keyword>